<dbReference type="InterPro" id="IPR015424">
    <property type="entry name" value="PyrdxlP-dep_Trfase"/>
</dbReference>
<dbReference type="Proteomes" id="UP000298653">
    <property type="component" value="Chromosome"/>
</dbReference>
<keyword evidence="1 3" id="KW-0032">Aminotransferase</keyword>
<feature type="domain" description="Aminotransferase class I/classII large" evidence="2">
    <location>
        <begin position="34"/>
        <end position="384"/>
    </location>
</feature>
<sequence length="397" mass="44143">MLSKKVLELSGQHSVIRDIFEFGMERAKEVGAENVFDFSIGNPSVPAPKEVDDTAVKYIQDGDPVAVHGYTSNAGIYEVRDAVAKSLNRRFSTDYRADNIFMTIGAAAAIGICFKSLVDGPEDEIITFAPYFPEYQVYAQGAGCKLTVIPAETDSFQIDFERLEAAISEHTKAVLINSPNNPSGAVYSEETIKRLAKLLETKQKEIGHSIYIISDEPYREIVYDGIKLPHIPSYYNNTLVCYSFSKSLSIPGERIGYIIAPSQAEDFDDLLAVFIAAGRLLSYVSVPALYQKVVGDCVDLTSDLSVYQANKDLFYHALIEMGYECVEPGGAFYLFPKALEPDANAFCERAKKYDLLMVPGDSFGCPGYVRISYCVPTERIEKALPLFQQLIDEYKER</sequence>
<name>A0A4P8IFM5_9FIRM</name>
<reference evidence="3 4" key="1">
    <citation type="submission" date="2019-05" db="EMBL/GenBank/DDBJ databases">
        <title>Complete genome sequencing of Anaerostipes rhamnosivorans.</title>
        <authorList>
            <person name="Bui T.P.N."/>
            <person name="de Vos W.M."/>
        </authorList>
    </citation>
    <scope>NUCLEOTIDE SEQUENCE [LARGE SCALE GENOMIC DNA]</scope>
    <source>
        <strain evidence="3 4">1y2</strain>
    </source>
</reference>
<evidence type="ECO:0000259" key="2">
    <source>
        <dbReference type="Pfam" id="PF00155"/>
    </source>
</evidence>
<dbReference type="PANTHER" id="PTHR42691">
    <property type="entry name" value="ASPARTATE AMINOTRANSFERASE YHDR-RELATED"/>
    <property type="match status" value="1"/>
</dbReference>
<dbReference type="EMBL" id="CP040058">
    <property type="protein sequence ID" value="QCP36186.1"/>
    <property type="molecule type" value="Genomic_DNA"/>
</dbReference>
<dbReference type="OrthoDB" id="9802328at2"/>
<dbReference type="EC" id="2.6.1.-" evidence="1"/>
<evidence type="ECO:0000256" key="1">
    <source>
        <dbReference type="RuleBase" id="RU000481"/>
    </source>
</evidence>
<keyword evidence="1 3" id="KW-0808">Transferase</keyword>
<dbReference type="InterPro" id="IPR004838">
    <property type="entry name" value="NHTrfase_class1_PyrdxlP-BS"/>
</dbReference>
<dbReference type="GO" id="GO:0008483">
    <property type="term" value="F:transaminase activity"/>
    <property type="evidence" value="ECO:0007669"/>
    <property type="project" value="UniProtKB-KW"/>
</dbReference>
<dbReference type="PROSITE" id="PS00105">
    <property type="entry name" value="AA_TRANSFER_CLASS_1"/>
    <property type="match status" value="1"/>
</dbReference>
<dbReference type="InterPro" id="IPR015422">
    <property type="entry name" value="PyrdxlP-dep_Trfase_small"/>
</dbReference>
<dbReference type="Gene3D" id="3.40.640.10">
    <property type="entry name" value="Type I PLP-dependent aspartate aminotransferase-like (Major domain)"/>
    <property type="match status" value="1"/>
</dbReference>
<dbReference type="NCBIfam" id="NF005305">
    <property type="entry name" value="PRK06836.1"/>
    <property type="match status" value="1"/>
</dbReference>
<dbReference type="InterPro" id="IPR015421">
    <property type="entry name" value="PyrdxlP-dep_Trfase_major"/>
</dbReference>
<dbReference type="KEGG" id="arf:AR1Y2_2732"/>
<dbReference type="GO" id="GO:0030170">
    <property type="term" value="F:pyridoxal phosphate binding"/>
    <property type="evidence" value="ECO:0007669"/>
    <property type="project" value="InterPro"/>
</dbReference>
<dbReference type="RefSeq" id="WP_137329451.1">
    <property type="nucleotide sequence ID" value="NZ_CP040058.1"/>
</dbReference>
<comment type="cofactor">
    <cofactor evidence="1">
        <name>pyridoxal 5'-phosphate</name>
        <dbReference type="ChEBI" id="CHEBI:597326"/>
    </cofactor>
</comment>
<protein>
    <recommendedName>
        <fullName evidence="1">Aminotransferase</fullName>
        <ecNumber evidence="1">2.6.1.-</ecNumber>
    </recommendedName>
</protein>
<keyword evidence="4" id="KW-1185">Reference proteome</keyword>
<dbReference type="PANTHER" id="PTHR42691:SF1">
    <property type="entry name" value="ASPARTATE AMINOTRANSFERASE YHDR-RELATED"/>
    <property type="match status" value="1"/>
</dbReference>
<accession>A0A4P8IFM5</accession>
<evidence type="ECO:0000313" key="3">
    <source>
        <dbReference type="EMBL" id="QCP36186.1"/>
    </source>
</evidence>
<dbReference type="Gene3D" id="3.90.1150.10">
    <property type="entry name" value="Aspartate Aminotransferase, domain 1"/>
    <property type="match status" value="1"/>
</dbReference>
<organism evidence="3 4">
    <name type="scientific">Anaerostipes rhamnosivorans</name>
    <dbReference type="NCBI Taxonomy" id="1229621"/>
    <lineage>
        <taxon>Bacteria</taxon>
        <taxon>Bacillati</taxon>
        <taxon>Bacillota</taxon>
        <taxon>Clostridia</taxon>
        <taxon>Lachnospirales</taxon>
        <taxon>Lachnospiraceae</taxon>
        <taxon>Anaerostipes</taxon>
    </lineage>
</organism>
<evidence type="ECO:0000313" key="4">
    <source>
        <dbReference type="Proteomes" id="UP000298653"/>
    </source>
</evidence>
<dbReference type="Pfam" id="PF00155">
    <property type="entry name" value="Aminotran_1_2"/>
    <property type="match status" value="1"/>
</dbReference>
<proteinExistence type="inferred from homology"/>
<gene>
    <name evidence="3" type="ORF">AR1Y2_2732</name>
</gene>
<comment type="similarity">
    <text evidence="1">Belongs to the class-I pyridoxal-phosphate-dependent aminotransferase family.</text>
</comment>
<dbReference type="AlphaFoldDB" id="A0A4P8IFM5"/>
<dbReference type="CDD" id="cd00609">
    <property type="entry name" value="AAT_like"/>
    <property type="match status" value="1"/>
</dbReference>
<dbReference type="InterPro" id="IPR004839">
    <property type="entry name" value="Aminotransferase_I/II_large"/>
</dbReference>
<dbReference type="SUPFAM" id="SSF53383">
    <property type="entry name" value="PLP-dependent transferases"/>
    <property type="match status" value="1"/>
</dbReference>